<evidence type="ECO:0000313" key="1">
    <source>
        <dbReference type="EMBL" id="GME79854.1"/>
    </source>
</evidence>
<protein>
    <submittedName>
        <fullName evidence="1">Unnamed protein product</fullName>
    </submittedName>
</protein>
<name>A0ACB5T2A5_AMBMO</name>
<accession>A0ACB5T2A5</accession>
<proteinExistence type="predicted"/>
<sequence length="119" mass="13367">MRAPGSCDLPPAQLWGDTGQLCIFETTIQSRFSSSTKPPSPHNLCKLLPMVIDFYSELYTTSDITPEDHQTALNFLSSNLDERLTADEIHDLLTPFTDEELHDATSSKAIFKRLHCSRP</sequence>
<dbReference type="EMBL" id="BSXS01002789">
    <property type="protein sequence ID" value="GME79854.1"/>
    <property type="molecule type" value="Genomic_DNA"/>
</dbReference>
<gene>
    <name evidence="1" type="ORF">Amon02_000415600</name>
</gene>
<evidence type="ECO:0000313" key="2">
    <source>
        <dbReference type="Proteomes" id="UP001165064"/>
    </source>
</evidence>
<comment type="caution">
    <text evidence="1">The sequence shown here is derived from an EMBL/GenBank/DDBJ whole genome shotgun (WGS) entry which is preliminary data.</text>
</comment>
<dbReference type="Proteomes" id="UP001165064">
    <property type="component" value="Unassembled WGS sequence"/>
</dbReference>
<organism evidence="1 2">
    <name type="scientific">Ambrosiozyma monospora</name>
    <name type="common">Yeast</name>
    <name type="synonym">Endomycopsis monosporus</name>
    <dbReference type="NCBI Taxonomy" id="43982"/>
    <lineage>
        <taxon>Eukaryota</taxon>
        <taxon>Fungi</taxon>
        <taxon>Dikarya</taxon>
        <taxon>Ascomycota</taxon>
        <taxon>Saccharomycotina</taxon>
        <taxon>Pichiomycetes</taxon>
        <taxon>Pichiales</taxon>
        <taxon>Pichiaceae</taxon>
        <taxon>Ambrosiozyma</taxon>
    </lineage>
</organism>
<keyword evidence="2" id="KW-1185">Reference proteome</keyword>
<reference evidence="1" key="1">
    <citation type="submission" date="2023-04" db="EMBL/GenBank/DDBJ databases">
        <title>Ambrosiozyma monospora NBRC 10751.</title>
        <authorList>
            <person name="Ichikawa N."/>
            <person name="Sato H."/>
            <person name="Tonouchi N."/>
        </authorList>
    </citation>
    <scope>NUCLEOTIDE SEQUENCE</scope>
    <source>
        <strain evidence="1">NBRC 10751</strain>
    </source>
</reference>